<dbReference type="EMBL" id="BTSY01000003">
    <property type="protein sequence ID" value="GMT21181.1"/>
    <property type="molecule type" value="Genomic_DNA"/>
</dbReference>
<accession>A0AAV5WUC7</accession>
<keyword evidence="4" id="KW-1185">Reference proteome</keyword>
<reference evidence="3" key="1">
    <citation type="submission" date="2023-10" db="EMBL/GenBank/DDBJ databases">
        <title>Genome assembly of Pristionchus species.</title>
        <authorList>
            <person name="Yoshida K."/>
            <person name="Sommer R.J."/>
        </authorList>
    </citation>
    <scope>NUCLEOTIDE SEQUENCE</scope>
    <source>
        <strain evidence="3">RS5133</strain>
    </source>
</reference>
<sequence>SSKRCLKSERTSCYSPSSLLPSHCSSRVELEVLVTPRVSIDSPPFSLLKNVRTAASHSPRSTTGECER</sequence>
<evidence type="ECO:0000313" key="2">
    <source>
        <dbReference type="EMBL" id="GMT23652.1"/>
    </source>
</evidence>
<evidence type="ECO:0000313" key="4">
    <source>
        <dbReference type="Proteomes" id="UP001432322"/>
    </source>
</evidence>
<name>A0AAV5WUC7_9BILA</name>
<protein>
    <submittedName>
        <fullName evidence="3">Uncharacterized protein</fullName>
    </submittedName>
</protein>
<dbReference type="EMBL" id="BTSY01000004">
    <property type="protein sequence ID" value="GMT23652.1"/>
    <property type="molecule type" value="Genomic_DNA"/>
</dbReference>
<dbReference type="EMBL" id="BTSY01000006">
    <property type="protein sequence ID" value="GMT34223.1"/>
    <property type="molecule type" value="Genomic_DNA"/>
</dbReference>
<dbReference type="Proteomes" id="UP001432322">
    <property type="component" value="Unassembled WGS sequence"/>
</dbReference>
<comment type="caution">
    <text evidence="3">The sequence shown here is derived from an EMBL/GenBank/DDBJ whole genome shotgun (WGS) entry which is preliminary data.</text>
</comment>
<feature type="non-terminal residue" evidence="3">
    <location>
        <position position="1"/>
    </location>
</feature>
<proteinExistence type="predicted"/>
<evidence type="ECO:0000313" key="1">
    <source>
        <dbReference type="EMBL" id="GMT21181.1"/>
    </source>
</evidence>
<organism evidence="3 4">
    <name type="scientific">Pristionchus fissidentatus</name>
    <dbReference type="NCBI Taxonomy" id="1538716"/>
    <lineage>
        <taxon>Eukaryota</taxon>
        <taxon>Metazoa</taxon>
        <taxon>Ecdysozoa</taxon>
        <taxon>Nematoda</taxon>
        <taxon>Chromadorea</taxon>
        <taxon>Rhabditida</taxon>
        <taxon>Rhabditina</taxon>
        <taxon>Diplogasteromorpha</taxon>
        <taxon>Diplogasteroidea</taxon>
        <taxon>Neodiplogasteridae</taxon>
        <taxon>Pristionchus</taxon>
    </lineage>
</organism>
<dbReference type="AlphaFoldDB" id="A0AAV5WUC7"/>
<evidence type="ECO:0000313" key="3">
    <source>
        <dbReference type="EMBL" id="GMT34223.1"/>
    </source>
</evidence>
<gene>
    <name evidence="1" type="ORF">PFISCL1PPCAC_12478</name>
    <name evidence="2" type="ORF">PFISCL1PPCAC_14949</name>
    <name evidence="3" type="ORF">PFISCL1PPCAC_25520</name>
</gene>